<evidence type="ECO:0000256" key="1">
    <source>
        <dbReference type="SAM" id="MobiDB-lite"/>
    </source>
</evidence>
<keyword evidence="3" id="KW-1185">Reference proteome</keyword>
<feature type="compositionally biased region" description="Basic and acidic residues" evidence="1">
    <location>
        <begin position="178"/>
        <end position="197"/>
    </location>
</feature>
<dbReference type="PANTHER" id="PTHR33240">
    <property type="entry name" value="OS08G0508500 PROTEIN"/>
    <property type="match status" value="1"/>
</dbReference>
<dbReference type="AlphaFoldDB" id="A0A151REF2"/>
<feature type="region of interest" description="Disordered" evidence="1">
    <location>
        <begin position="173"/>
        <end position="203"/>
    </location>
</feature>
<proteinExistence type="predicted"/>
<gene>
    <name evidence="2" type="ORF">KK1_037649</name>
</gene>
<evidence type="ECO:0008006" key="4">
    <source>
        <dbReference type="Google" id="ProtNLM"/>
    </source>
</evidence>
<dbReference type="CDD" id="cd00303">
    <property type="entry name" value="retropepsin_like"/>
    <property type="match status" value="1"/>
</dbReference>
<organism evidence="2 3">
    <name type="scientific">Cajanus cajan</name>
    <name type="common">Pigeon pea</name>
    <name type="synonym">Cajanus indicus</name>
    <dbReference type="NCBI Taxonomy" id="3821"/>
    <lineage>
        <taxon>Eukaryota</taxon>
        <taxon>Viridiplantae</taxon>
        <taxon>Streptophyta</taxon>
        <taxon>Embryophyta</taxon>
        <taxon>Tracheophyta</taxon>
        <taxon>Spermatophyta</taxon>
        <taxon>Magnoliopsida</taxon>
        <taxon>eudicotyledons</taxon>
        <taxon>Gunneridae</taxon>
        <taxon>Pentapetalae</taxon>
        <taxon>rosids</taxon>
        <taxon>fabids</taxon>
        <taxon>Fabales</taxon>
        <taxon>Fabaceae</taxon>
        <taxon>Papilionoideae</taxon>
        <taxon>50 kb inversion clade</taxon>
        <taxon>NPAAA clade</taxon>
        <taxon>indigoferoid/millettioid clade</taxon>
        <taxon>Phaseoleae</taxon>
        <taxon>Cajanus</taxon>
    </lineage>
</organism>
<evidence type="ECO:0000313" key="2">
    <source>
        <dbReference type="EMBL" id="KYP41000.1"/>
    </source>
</evidence>
<dbReference type="Gramene" id="C.cajan_34817.t">
    <property type="protein sequence ID" value="C.cajan_34817.t"/>
    <property type="gene ID" value="C.cajan_34817"/>
</dbReference>
<dbReference type="Proteomes" id="UP000075243">
    <property type="component" value="Unassembled WGS sequence"/>
</dbReference>
<sequence>MDRFNRIAMEIGDLNPAVALDRLSTALRPGPFVNSLCKKPPVDMNDLRRRAEKYMQMEELAETRNQARAEENYNRKESGREPTKKFNADPSSSRPPKGPRYTTYTPLNASRAKVLEQALSSEILIIPKRANTPPRADKAKACRFHRNRGHSTEECSALKDKLEDLIKQGHLKNFVSPQDHRPRGRDEEYSRRMSPPRDRRHRKRHLRAVRDVNTVNQQKAPRMPTITFSDRDFRGVDPIQDDPMVISVEMHNCIVKKTLVDQGSSADILYWNTFVQLGIPEESLEPYHEPLVGFSGERVMTRGCIDLYTRFGFDQKISREIKVRYIVVHANTSYNVLLGRIYIYIYNDFCIMVIFNLHN</sequence>
<protein>
    <recommendedName>
        <fullName evidence="4">Reverse transcriptase domain-containing protein</fullName>
    </recommendedName>
</protein>
<accession>A0A151REF2</accession>
<reference evidence="2" key="1">
    <citation type="journal article" date="2012" name="Nat. Biotechnol.">
        <title>Draft genome sequence of pigeonpea (Cajanus cajan), an orphan legume crop of resource-poor farmers.</title>
        <authorList>
            <person name="Varshney R.K."/>
            <person name="Chen W."/>
            <person name="Li Y."/>
            <person name="Bharti A.K."/>
            <person name="Saxena R.K."/>
            <person name="Schlueter J.A."/>
            <person name="Donoghue M.T."/>
            <person name="Azam S."/>
            <person name="Fan G."/>
            <person name="Whaley A.M."/>
            <person name="Farmer A.D."/>
            <person name="Sheridan J."/>
            <person name="Iwata A."/>
            <person name="Tuteja R."/>
            <person name="Penmetsa R.V."/>
            <person name="Wu W."/>
            <person name="Upadhyaya H.D."/>
            <person name="Yang S.P."/>
            <person name="Shah T."/>
            <person name="Saxena K.B."/>
            <person name="Michael T."/>
            <person name="McCombie W.R."/>
            <person name="Yang B."/>
            <person name="Zhang G."/>
            <person name="Yang H."/>
            <person name="Wang J."/>
            <person name="Spillane C."/>
            <person name="Cook D.R."/>
            <person name="May G.D."/>
            <person name="Xu X."/>
            <person name="Jackson S.A."/>
        </authorList>
    </citation>
    <scope>NUCLEOTIDE SEQUENCE [LARGE SCALE GENOMIC DNA]</scope>
</reference>
<feature type="compositionally biased region" description="Basic and acidic residues" evidence="1">
    <location>
        <begin position="62"/>
        <end position="87"/>
    </location>
</feature>
<dbReference type="OMA" id="RFNRIAM"/>
<name>A0A151REF2_CAJCA</name>
<dbReference type="PANTHER" id="PTHR33240:SF15">
    <property type="entry name" value="GAG-PRO-LIKE PROTEIN"/>
    <property type="match status" value="1"/>
</dbReference>
<dbReference type="EMBL" id="KQ483800">
    <property type="protein sequence ID" value="KYP41000.1"/>
    <property type="molecule type" value="Genomic_DNA"/>
</dbReference>
<evidence type="ECO:0000313" key="3">
    <source>
        <dbReference type="Proteomes" id="UP000075243"/>
    </source>
</evidence>
<feature type="region of interest" description="Disordered" evidence="1">
    <location>
        <begin position="62"/>
        <end position="106"/>
    </location>
</feature>